<evidence type="ECO:0000313" key="2">
    <source>
        <dbReference type="EMBL" id="GBN62333.1"/>
    </source>
</evidence>
<accession>A0A4Y2REH8</accession>
<proteinExistence type="predicted"/>
<dbReference type="EMBL" id="BGPR01013800">
    <property type="protein sequence ID" value="GBN62306.1"/>
    <property type="molecule type" value="Genomic_DNA"/>
</dbReference>
<evidence type="ECO:0000313" key="4">
    <source>
        <dbReference type="EMBL" id="GBN74093.1"/>
    </source>
</evidence>
<evidence type="ECO:0000313" key="5">
    <source>
        <dbReference type="Proteomes" id="UP000499080"/>
    </source>
</evidence>
<evidence type="ECO:0000313" key="1">
    <source>
        <dbReference type="EMBL" id="GBN62306.1"/>
    </source>
</evidence>
<dbReference type="EMBL" id="BGPR01016758">
    <property type="protein sequence ID" value="GBN74057.1"/>
    <property type="molecule type" value="Genomic_DNA"/>
</dbReference>
<dbReference type="EMBL" id="BGPR01013804">
    <property type="protein sequence ID" value="GBN62333.1"/>
    <property type="molecule type" value="Genomic_DNA"/>
</dbReference>
<name>A0A4Y2REH8_ARAVE</name>
<gene>
    <name evidence="4" type="ORF">AVEN_100604_1</name>
    <name evidence="3" type="ORF">AVEN_207538_1</name>
    <name evidence="2" type="ORF">AVEN_219417_1</name>
    <name evidence="1" type="ORF">AVEN_43132_1</name>
</gene>
<evidence type="ECO:0000313" key="3">
    <source>
        <dbReference type="EMBL" id="GBN74057.1"/>
    </source>
</evidence>
<reference evidence="4 5" key="1">
    <citation type="journal article" date="2019" name="Sci. Rep.">
        <title>Orb-weaving spider Araneus ventricosus genome elucidates the spidroin gene catalogue.</title>
        <authorList>
            <person name="Kono N."/>
            <person name="Nakamura H."/>
            <person name="Ohtoshi R."/>
            <person name="Moran D.A.P."/>
            <person name="Shinohara A."/>
            <person name="Yoshida Y."/>
            <person name="Fujiwara M."/>
            <person name="Mori M."/>
            <person name="Tomita M."/>
            <person name="Arakawa K."/>
        </authorList>
    </citation>
    <scope>NUCLEOTIDE SEQUENCE [LARGE SCALE GENOMIC DNA]</scope>
</reference>
<dbReference type="AlphaFoldDB" id="A0A4Y2REH8"/>
<dbReference type="EMBL" id="BGPR01016767">
    <property type="protein sequence ID" value="GBN74093.1"/>
    <property type="molecule type" value="Genomic_DNA"/>
</dbReference>
<comment type="caution">
    <text evidence="4">The sequence shown here is derived from an EMBL/GenBank/DDBJ whole genome shotgun (WGS) entry which is preliminary data.</text>
</comment>
<sequence length="149" mass="17357">MVSFGNKPPNYPIRTPKVIISRASFNSKIKQFITEPRHFVAYLQKFCSCSRNHCVYGDERDTDHYIKTALCQKLFFLPSPVLGTYLRGAKILFKTKDPKQNLRTKTCKCCKCQKRKYGKSKKLFTLATSLRALLNYLEDYQAFFTFTTL</sequence>
<protein>
    <submittedName>
        <fullName evidence="4">Uncharacterized protein</fullName>
    </submittedName>
</protein>
<keyword evidence="5" id="KW-1185">Reference proteome</keyword>
<dbReference type="Proteomes" id="UP000499080">
    <property type="component" value="Unassembled WGS sequence"/>
</dbReference>
<organism evidence="4 5">
    <name type="scientific">Araneus ventricosus</name>
    <name type="common">Orbweaver spider</name>
    <name type="synonym">Epeira ventricosa</name>
    <dbReference type="NCBI Taxonomy" id="182803"/>
    <lineage>
        <taxon>Eukaryota</taxon>
        <taxon>Metazoa</taxon>
        <taxon>Ecdysozoa</taxon>
        <taxon>Arthropoda</taxon>
        <taxon>Chelicerata</taxon>
        <taxon>Arachnida</taxon>
        <taxon>Araneae</taxon>
        <taxon>Araneomorphae</taxon>
        <taxon>Entelegynae</taxon>
        <taxon>Araneoidea</taxon>
        <taxon>Araneidae</taxon>
        <taxon>Araneus</taxon>
    </lineage>
</organism>